<dbReference type="EMBL" id="CM041538">
    <property type="protein sequence ID" value="KAI3369182.1"/>
    <property type="molecule type" value="Genomic_DNA"/>
</dbReference>
<gene>
    <name evidence="1" type="ORF">L3Q82_026154</name>
</gene>
<keyword evidence="2" id="KW-1185">Reference proteome</keyword>
<dbReference type="Proteomes" id="UP000831701">
    <property type="component" value="Chromosome 8"/>
</dbReference>
<accession>A0ACB8WMY2</accession>
<proteinExistence type="predicted"/>
<comment type="caution">
    <text evidence="1">The sequence shown here is derived from an EMBL/GenBank/DDBJ whole genome shotgun (WGS) entry which is preliminary data.</text>
</comment>
<evidence type="ECO:0000313" key="1">
    <source>
        <dbReference type="EMBL" id="KAI3369182.1"/>
    </source>
</evidence>
<organism evidence="1 2">
    <name type="scientific">Scortum barcoo</name>
    <name type="common">barcoo grunter</name>
    <dbReference type="NCBI Taxonomy" id="214431"/>
    <lineage>
        <taxon>Eukaryota</taxon>
        <taxon>Metazoa</taxon>
        <taxon>Chordata</taxon>
        <taxon>Craniata</taxon>
        <taxon>Vertebrata</taxon>
        <taxon>Euteleostomi</taxon>
        <taxon>Actinopterygii</taxon>
        <taxon>Neopterygii</taxon>
        <taxon>Teleostei</taxon>
        <taxon>Neoteleostei</taxon>
        <taxon>Acanthomorphata</taxon>
        <taxon>Eupercaria</taxon>
        <taxon>Centrarchiformes</taxon>
        <taxon>Terapontoidei</taxon>
        <taxon>Terapontidae</taxon>
        <taxon>Scortum</taxon>
    </lineage>
</organism>
<protein>
    <submittedName>
        <fullName evidence="1">Uncharacterized protein</fullName>
    </submittedName>
</protein>
<evidence type="ECO:0000313" key="2">
    <source>
        <dbReference type="Proteomes" id="UP000831701"/>
    </source>
</evidence>
<reference evidence="1" key="1">
    <citation type="submission" date="2022-04" db="EMBL/GenBank/DDBJ databases">
        <title>Jade perch genome.</title>
        <authorList>
            <person name="Chao B."/>
        </authorList>
    </citation>
    <scope>NUCLEOTIDE SEQUENCE</scope>
    <source>
        <strain evidence="1">CB-2022</strain>
    </source>
</reference>
<name>A0ACB8WMY2_9TELE</name>
<sequence length="73" mass="8149">MQNSNMREVWEGMKTITGCSSKRGAPIEGDVGRANQLNHFFNRLPQKSEFVDRGCGFCPLAVLFVVLDLHPVV</sequence>